<protein>
    <submittedName>
        <fullName evidence="2">Uncharacterized protein</fullName>
    </submittedName>
</protein>
<dbReference type="KEGG" id="kphy:AOZ06_07830"/>
<feature type="region of interest" description="Disordered" evidence="1">
    <location>
        <begin position="44"/>
        <end position="65"/>
    </location>
</feature>
<dbReference type="EMBL" id="CP012752">
    <property type="protein sequence ID" value="ALG06853.1"/>
    <property type="molecule type" value="Genomic_DNA"/>
</dbReference>
<proteinExistence type="predicted"/>
<evidence type="ECO:0000256" key="1">
    <source>
        <dbReference type="SAM" id="MobiDB-lite"/>
    </source>
</evidence>
<evidence type="ECO:0000313" key="3">
    <source>
        <dbReference type="Proteomes" id="UP000063699"/>
    </source>
</evidence>
<gene>
    <name evidence="2" type="ORF">AOZ06_07830</name>
</gene>
<dbReference type="AlphaFoldDB" id="A0A0N9HXB1"/>
<sequence length="82" mass="8622">MEAEGVAPTPIEHLPSDAWSTAEHLLATVADKIEALTWMQADAKSRGPAPNWLARPGQTARKPKGASAWFAGLGLGDTPTTT</sequence>
<keyword evidence="3" id="KW-1185">Reference proteome</keyword>
<accession>A0A0N9HXB1</accession>
<organism evidence="2 3">
    <name type="scientific">Kibdelosporangium phytohabitans</name>
    <dbReference type="NCBI Taxonomy" id="860235"/>
    <lineage>
        <taxon>Bacteria</taxon>
        <taxon>Bacillati</taxon>
        <taxon>Actinomycetota</taxon>
        <taxon>Actinomycetes</taxon>
        <taxon>Pseudonocardiales</taxon>
        <taxon>Pseudonocardiaceae</taxon>
        <taxon>Kibdelosporangium</taxon>
    </lineage>
</organism>
<evidence type="ECO:0000313" key="2">
    <source>
        <dbReference type="EMBL" id="ALG06853.1"/>
    </source>
</evidence>
<dbReference type="STRING" id="860235.AOZ06_07830"/>
<dbReference type="Proteomes" id="UP000063699">
    <property type="component" value="Chromosome"/>
</dbReference>
<reference evidence="2 3" key="1">
    <citation type="submission" date="2015-07" db="EMBL/GenBank/DDBJ databases">
        <title>Genome sequencing of Kibdelosporangium phytohabitans.</title>
        <authorList>
            <person name="Qin S."/>
            <person name="Xing K."/>
        </authorList>
    </citation>
    <scope>NUCLEOTIDE SEQUENCE [LARGE SCALE GENOMIC DNA]</scope>
    <source>
        <strain evidence="2 3">KLBMP1111</strain>
    </source>
</reference>
<name>A0A0N9HXB1_9PSEU</name>